<organism evidence="1 2">
    <name type="scientific">Arctium lappa</name>
    <name type="common">Greater burdock</name>
    <name type="synonym">Lappa major</name>
    <dbReference type="NCBI Taxonomy" id="4217"/>
    <lineage>
        <taxon>Eukaryota</taxon>
        <taxon>Viridiplantae</taxon>
        <taxon>Streptophyta</taxon>
        <taxon>Embryophyta</taxon>
        <taxon>Tracheophyta</taxon>
        <taxon>Spermatophyta</taxon>
        <taxon>Magnoliopsida</taxon>
        <taxon>eudicotyledons</taxon>
        <taxon>Gunneridae</taxon>
        <taxon>Pentapetalae</taxon>
        <taxon>asterids</taxon>
        <taxon>campanulids</taxon>
        <taxon>Asterales</taxon>
        <taxon>Asteraceae</taxon>
        <taxon>Carduoideae</taxon>
        <taxon>Cardueae</taxon>
        <taxon>Arctiinae</taxon>
        <taxon>Arctium</taxon>
    </lineage>
</organism>
<reference evidence="2" key="1">
    <citation type="journal article" date="2022" name="Mol. Ecol. Resour.">
        <title>The genomes of chicory, endive, great burdock and yacon provide insights into Asteraceae palaeo-polyploidization history and plant inulin production.</title>
        <authorList>
            <person name="Fan W."/>
            <person name="Wang S."/>
            <person name="Wang H."/>
            <person name="Wang A."/>
            <person name="Jiang F."/>
            <person name="Liu H."/>
            <person name="Zhao H."/>
            <person name="Xu D."/>
            <person name="Zhang Y."/>
        </authorList>
    </citation>
    <scope>NUCLEOTIDE SEQUENCE [LARGE SCALE GENOMIC DNA]</scope>
    <source>
        <strain evidence="2">cv. Niubang</strain>
    </source>
</reference>
<accession>A0ACB9CLS2</accession>
<comment type="caution">
    <text evidence="1">The sequence shown here is derived from an EMBL/GenBank/DDBJ whole genome shotgun (WGS) entry which is preliminary data.</text>
</comment>
<dbReference type="EMBL" id="CM042050">
    <property type="protein sequence ID" value="KAI3735235.1"/>
    <property type="molecule type" value="Genomic_DNA"/>
</dbReference>
<reference evidence="1 2" key="2">
    <citation type="journal article" date="2022" name="Mol. Ecol. Resour.">
        <title>The genomes of chicory, endive, great burdock and yacon provide insights into Asteraceae paleo-polyploidization history and plant inulin production.</title>
        <authorList>
            <person name="Fan W."/>
            <person name="Wang S."/>
            <person name="Wang H."/>
            <person name="Wang A."/>
            <person name="Jiang F."/>
            <person name="Liu H."/>
            <person name="Zhao H."/>
            <person name="Xu D."/>
            <person name="Zhang Y."/>
        </authorList>
    </citation>
    <scope>NUCLEOTIDE SEQUENCE [LARGE SCALE GENOMIC DNA]</scope>
    <source>
        <strain evidence="2">cv. Niubang</strain>
    </source>
</reference>
<proteinExistence type="predicted"/>
<evidence type="ECO:0000313" key="2">
    <source>
        <dbReference type="Proteomes" id="UP001055879"/>
    </source>
</evidence>
<protein>
    <submittedName>
        <fullName evidence="1">Uncharacterized protein</fullName>
    </submittedName>
</protein>
<dbReference type="Proteomes" id="UP001055879">
    <property type="component" value="Linkage Group LG04"/>
</dbReference>
<name>A0ACB9CLS2_ARCLA</name>
<evidence type="ECO:0000313" key="1">
    <source>
        <dbReference type="EMBL" id="KAI3735235.1"/>
    </source>
</evidence>
<gene>
    <name evidence="1" type="ORF">L6452_14727</name>
</gene>
<keyword evidence="2" id="KW-1185">Reference proteome</keyword>
<sequence length="122" mass="13624">MSSSKKARVVVSEYVGLNSDYQAEVATSKLSKLVVSHILNIRSVFNTDSPRTRRQRIVPEFTHSPKPLSPLQALVVRRPALPLTVSPLGFQLGGIQLDMFPRIQLKNKVCRQVSNLVLNMLT</sequence>